<protein>
    <submittedName>
        <fullName evidence="1">Uncharacterized protein</fullName>
    </submittedName>
</protein>
<organism evidence="1">
    <name type="scientific">Arundo donax</name>
    <name type="common">Giant reed</name>
    <name type="synonym">Donax arundinaceus</name>
    <dbReference type="NCBI Taxonomy" id="35708"/>
    <lineage>
        <taxon>Eukaryota</taxon>
        <taxon>Viridiplantae</taxon>
        <taxon>Streptophyta</taxon>
        <taxon>Embryophyta</taxon>
        <taxon>Tracheophyta</taxon>
        <taxon>Spermatophyta</taxon>
        <taxon>Magnoliopsida</taxon>
        <taxon>Liliopsida</taxon>
        <taxon>Poales</taxon>
        <taxon>Poaceae</taxon>
        <taxon>PACMAD clade</taxon>
        <taxon>Arundinoideae</taxon>
        <taxon>Arundineae</taxon>
        <taxon>Arundo</taxon>
    </lineage>
</organism>
<sequence length="108" mass="12160">MHVWNTLSGFTPFSFISLNNMHIFSLSCCFRAAYTITVKLIRSTLTPRAAISFQTRYVSVNLPSLQNPCKSAVRLKLFSTAQLFSRSSINSFAFNAPNFKQSTLINDL</sequence>
<evidence type="ECO:0000313" key="1">
    <source>
        <dbReference type="EMBL" id="JAD82802.1"/>
    </source>
</evidence>
<reference evidence="1" key="2">
    <citation type="journal article" date="2015" name="Data Brief">
        <title>Shoot transcriptome of the giant reed, Arundo donax.</title>
        <authorList>
            <person name="Barrero R.A."/>
            <person name="Guerrero F.D."/>
            <person name="Moolhuijzen P."/>
            <person name="Goolsby J.A."/>
            <person name="Tidwell J."/>
            <person name="Bellgard S.E."/>
            <person name="Bellgard M.I."/>
        </authorList>
    </citation>
    <scope>NUCLEOTIDE SEQUENCE</scope>
    <source>
        <tissue evidence="1">Shoot tissue taken approximately 20 cm above the soil surface</tissue>
    </source>
</reference>
<accession>A0A0A9DG98</accession>
<reference evidence="1" key="1">
    <citation type="submission" date="2014-09" db="EMBL/GenBank/DDBJ databases">
        <authorList>
            <person name="Magalhaes I.L.F."/>
            <person name="Oliveira U."/>
            <person name="Santos F.R."/>
            <person name="Vidigal T.H.D.A."/>
            <person name="Brescovit A.D."/>
            <person name="Santos A.J."/>
        </authorList>
    </citation>
    <scope>NUCLEOTIDE SEQUENCE</scope>
    <source>
        <tissue evidence="1">Shoot tissue taken approximately 20 cm above the soil surface</tissue>
    </source>
</reference>
<proteinExistence type="predicted"/>
<name>A0A0A9DG98_ARUDO</name>
<dbReference type="EMBL" id="GBRH01215093">
    <property type="protein sequence ID" value="JAD82802.1"/>
    <property type="molecule type" value="Transcribed_RNA"/>
</dbReference>
<dbReference type="AlphaFoldDB" id="A0A0A9DG98"/>